<accession>A0A3A5HDI1</accession>
<evidence type="ECO:0000256" key="4">
    <source>
        <dbReference type="PIRSR" id="PIRSR004846-1"/>
    </source>
</evidence>
<dbReference type="Pfam" id="PF13531">
    <property type="entry name" value="SBP_bac_11"/>
    <property type="match status" value="1"/>
</dbReference>
<dbReference type="SUPFAM" id="SSF53850">
    <property type="entry name" value="Periplasmic binding protein-like II"/>
    <property type="match status" value="1"/>
</dbReference>
<dbReference type="InterPro" id="IPR005950">
    <property type="entry name" value="ModA"/>
</dbReference>
<keyword evidence="2 4" id="KW-0479">Metal-binding</keyword>
<feature type="binding site" evidence="4">
    <location>
        <position position="174"/>
    </location>
    <ligand>
        <name>molybdate</name>
        <dbReference type="ChEBI" id="CHEBI:36264"/>
    </ligand>
</feature>
<proteinExistence type="inferred from homology"/>
<dbReference type="PIRSF" id="PIRSF004846">
    <property type="entry name" value="ModA"/>
    <property type="match status" value="1"/>
</dbReference>
<gene>
    <name evidence="6" type="primary">modA</name>
    <name evidence="6" type="ORF">D4739_07400</name>
</gene>
<dbReference type="Proteomes" id="UP000276542">
    <property type="component" value="Unassembled WGS sequence"/>
</dbReference>
<evidence type="ECO:0000313" key="6">
    <source>
        <dbReference type="EMBL" id="RJS46060.1"/>
    </source>
</evidence>
<dbReference type="GO" id="GO:0015689">
    <property type="term" value="P:molybdate ion transport"/>
    <property type="evidence" value="ECO:0007669"/>
    <property type="project" value="InterPro"/>
</dbReference>
<comment type="similarity">
    <text evidence="1">Belongs to the bacterial solute-binding protein ModA family.</text>
</comment>
<dbReference type="Gene3D" id="3.40.190.10">
    <property type="entry name" value="Periplasmic binding protein-like II"/>
    <property type="match status" value="2"/>
</dbReference>
<keyword evidence="4" id="KW-0500">Molybdenum</keyword>
<dbReference type="PANTHER" id="PTHR30632:SF0">
    <property type="entry name" value="SULFATE-BINDING PROTEIN"/>
    <property type="match status" value="1"/>
</dbReference>
<name>A0A3A5HDI1_9ACTN</name>
<dbReference type="RefSeq" id="WP_120059959.1">
    <property type="nucleotide sequence ID" value="NZ_QYRP01000002.1"/>
</dbReference>
<dbReference type="InterPro" id="IPR050682">
    <property type="entry name" value="ModA/WtpA"/>
</dbReference>
<dbReference type="GO" id="GO:0046872">
    <property type="term" value="F:metal ion binding"/>
    <property type="evidence" value="ECO:0007669"/>
    <property type="project" value="UniProtKB-KW"/>
</dbReference>
<dbReference type="EMBL" id="QYRP01000002">
    <property type="protein sequence ID" value="RJS46060.1"/>
    <property type="molecule type" value="Genomic_DNA"/>
</dbReference>
<dbReference type="NCBIfam" id="TIGR01256">
    <property type="entry name" value="modA"/>
    <property type="match status" value="1"/>
</dbReference>
<evidence type="ECO:0000256" key="1">
    <source>
        <dbReference type="ARBA" id="ARBA00009175"/>
    </source>
</evidence>
<dbReference type="OrthoDB" id="9785015at2"/>
<sequence length="256" mass="26063">MKKKLAGTRVVGALALLAAPLTACASADRDSGDITLVVYAASSLKTTFEQLGEQFEADHPGVDVEFNFAGSSDLVSQIQQGAPVDIFASADIANMDKLAAQDQLGGQAQVFATNTLEIAVPPANPAQIGALADLAKEGVQLVVCAPEVPCGSAARKVESAAGLDWKPVSEEQSVADVLNKVTTGEADAGLVYVTDVKSAGAAVQGIEFPLASEAVNAYPVAPVKGGEQSDLARQFIQLVLGSEGQAVLAAAGFGKP</sequence>
<feature type="signal peptide" evidence="5">
    <location>
        <begin position="1"/>
        <end position="25"/>
    </location>
</feature>
<keyword evidence="7" id="KW-1185">Reference proteome</keyword>
<evidence type="ECO:0000256" key="3">
    <source>
        <dbReference type="ARBA" id="ARBA00022729"/>
    </source>
</evidence>
<organism evidence="6 7">
    <name type="scientific">Nocardioides cavernaquae</name>
    <dbReference type="NCBI Taxonomy" id="2321396"/>
    <lineage>
        <taxon>Bacteria</taxon>
        <taxon>Bacillati</taxon>
        <taxon>Actinomycetota</taxon>
        <taxon>Actinomycetes</taxon>
        <taxon>Propionibacteriales</taxon>
        <taxon>Nocardioidaceae</taxon>
        <taxon>Nocardioides</taxon>
    </lineage>
</organism>
<feature type="binding site" evidence="4">
    <location>
        <position position="43"/>
    </location>
    <ligand>
        <name>molybdate</name>
        <dbReference type="ChEBI" id="CHEBI:36264"/>
    </ligand>
</feature>
<evidence type="ECO:0000256" key="5">
    <source>
        <dbReference type="SAM" id="SignalP"/>
    </source>
</evidence>
<evidence type="ECO:0000313" key="7">
    <source>
        <dbReference type="Proteomes" id="UP000276542"/>
    </source>
</evidence>
<feature type="binding site" evidence="4">
    <location>
        <position position="192"/>
    </location>
    <ligand>
        <name>molybdate</name>
        <dbReference type="ChEBI" id="CHEBI:36264"/>
    </ligand>
</feature>
<dbReference type="AlphaFoldDB" id="A0A3A5HDI1"/>
<protein>
    <submittedName>
        <fullName evidence="6">Molybdate ABC transporter substrate-binding protein</fullName>
    </submittedName>
</protein>
<dbReference type="GO" id="GO:0030973">
    <property type="term" value="F:molybdate ion binding"/>
    <property type="evidence" value="ECO:0007669"/>
    <property type="project" value="TreeGrafter"/>
</dbReference>
<feature type="binding site" evidence="4">
    <location>
        <position position="71"/>
    </location>
    <ligand>
        <name>molybdate</name>
        <dbReference type="ChEBI" id="CHEBI:36264"/>
    </ligand>
</feature>
<keyword evidence="3 5" id="KW-0732">Signal</keyword>
<evidence type="ECO:0000256" key="2">
    <source>
        <dbReference type="ARBA" id="ARBA00022723"/>
    </source>
</evidence>
<dbReference type="CDD" id="cd13538">
    <property type="entry name" value="PBP2_ModA_like_1"/>
    <property type="match status" value="1"/>
</dbReference>
<dbReference type="PANTHER" id="PTHR30632">
    <property type="entry name" value="MOLYBDATE-BINDING PERIPLASMIC PROTEIN"/>
    <property type="match status" value="1"/>
</dbReference>
<feature type="chain" id="PRO_5039713739" evidence="5">
    <location>
        <begin position="26"/>
        <end position="256"/>
    </location>
</feature>
<comment type="caution">
    <text evidence="6">The sequence shown here is derived from an EMBL/GenBank/DDBJ whole genome shotgun (WGS) entry which is preliminary data.</text>
</comment>
<reference evidence="7" key="1">
    <citation type="submission" date="2018-09" db="EMBL/GenBank/DDBJ databases">
        <authorList>
            <person name="Zhu H."/>
        </authorList>
    </citation>
    <scope>NUCLEOTIDE SEQUENCE [LARGE SCALE GENOMIC DNA]</scope>
    <source>
        <strain evidence="7">K1W22B-1</strain>
    </source>
</reference>